<dbReference type="CDD" id="cd00090">
    <property type="entry name" value="HTH_ARSR"/>
    <property type="match status" value="1"/>
</dbReference>
<reference evidence="2" key="1">
    <citation type="submission" date="2022-06" db="EMBL/GenBank/DDBJ databases">
        <title>Genomic Encyclopedia of Archaeal and Bacterial Type Strains, Phase II (KMG-II): from individual species to whole genera.</title>
        <authorList>
            <person name="Goeker M."/>
        </authorList>
    </citation>
    <scope>NUCLEOTIDE SEQUENCE</scope>
    <source>
        <strain evidence="2">DSM 43935</strain>
    </source>
</reference>
<dbReference type="PROSITE" id="PS50995">
    <property type="entry name" value="HTH_MARR_2"/>
    <property type="match status" value="1"/>
</dbReference>
<accession>A0AAE3GBA4</accession>
<gene>
    <name evidence="2" type="ORF">LX83_000759</name>
</gene>
<keyword evidence="2" id="KW-0238">DNA-binding</keyword>
<dbReference type="InterPro" id="IPR036390">
    <property type="entry name" value="WH_DNA-bd_sf"/>
</dbReference>
<keyword evidence="3" id="KW-1185">Reference proteome</keyword>
<feature type="domain" description="HTH marR-type" evidence="1">
    <location>
        <begin position="8"/>
        <end position="144"/>
    </location>
</feature>
<name>A0AAE3GBA4_9PSEU</name>
<protein>
    <submittedName>
        <fullName evidence="2">DNA-binding transcriptional regulator, MarR family</fullName>
    </submittedName>
</protein>
<dbReference type="GO" id="GO:0003677">
    <property type="term" value="F:DNA binding"/>
    <property type="evidence" value="ECO:0007669"/>
    <property type="project" value="UniProtKB-KW"/>
</dbReference>
<dbReference type="GO" id="GO:0006950">
    <property type="term" value="P:response to stress"/>
    <property type="evidence" value="ECO:0007669"/>
    <property type="project" value="TreeGrafter"/>
</dbReference>
<dbReference type="InterPro" id="IPR039422">
    <property type="entry name" value="MarR/SlyA-like"/>
</dbReference>
<dbReference type="PANTHER" id="PTHR33164">
    <property type="entry name" value="TRANSCRIPTIONAL REGULATOR, MARR FAMILY"/>
    <property type="match status" value="1"/>
</dbReference>
<dbReference type="InterPro" id="IPR036388">
    <property type="entry name" value="WH-like_DNA-bd_sf"/>
</dbReference>
<evidence type="ECO:0000259" key="1">
    <source>
        <dbReference type="PROSITE" id="PS50995"/>
    </source>
</evidence>
<dbReference type="GO" id="GO:0003700">
    <property type="term" value="F:DNA-binding transcription factor activity"/>
    <property type="evidence" value="ECO:0007669"/>
    <property type="project" value="InterPro"/>
</dbReference>
<dbReference type="SUPFAM" id="SSF46785">
    <property type="entry name" value="Winged helix' DNA-binding domain"/>
    <property type="match status" value="1"/>
</dbReference>
<organism evidence="2 3">
    <name type="scientific">Goodfellowiella coeruleoviolacea</name>
    <dbReference type="NCBI Taxonomy" id="334858"/>
    <lineage>
        <taxon>Bacteria</taxon>
        <taxon>Bacillati</taxon>
        <taxon>Actinomycetota</taxon>
        <taxon>Actinomycetes</taxon>
        <taxon>Pseudonocardiales</taxon>
        <taxon>Pseudonocardiaceae</taxon>
        <taxon>Goodfellowiella</taxon>
    </lineage>
</organism>
<evidence type="ECO:0000313" key="2">
    <source>
        <dbReference type="EMBL" id="MCP2163919.1"/>
    </source>
</evidence>
<comment type="caution">
    <text evidence="2">The sequence shown here is derived from an EMBL/GenBank/DDBJ whole genome shotgun (WGS) entry which is preliminary data.</text>
</comment>
<dbReference type="InterPro" id="IPR011991">
    <property type="entry name" value="ArsR-like_HTH"/>
</dbReference>
<dbReference type="Gene3D" id="1.10.10.10">
    <property type="entry name" value="Winged helix-like DNA-binding domain superfamily/Winged helix DNA-binding domain"/>
    <property type="match status" value="1"/>
</dbReference>
<dbReference type="Pfam" id="PF01047">
    <property type="entry name" value="MarR"/>
    <property type="match status" value="1"/>
</dbReference>
<dbReference type="PANTHER" id="PTHR33164:SF106">
    <property type="entry name" value="TRANSCRIPTIONAL REGULATORY PROTEIN"/>
    <property type="match status" value="1"/>
</dbReference>
<dbReference type="InterPro" id="IPR000835">
    <property type="entry name" value="HTH_MarR-typ"/>
</dbReference>
<dbReference type="SMART" id="SM00347">
    <property type="entry name" value="HTH_MARR"/>
    <property type="match status" value="1"/>
</dbReference>
<dbReference type="EMBL" id="JAMTCK010000002">
    <property type="protein sequence ID" value="MCP2163919.1"/>
    <property type="molecule type" value="Genomic_DNA"/>
</dbReference>
<dbReference type="AlphaFoldDB" id="A0AAE3GBA4"/>
<evidence type="ECO:0000313" key="3">
    <source>
        <dbReference type="Proteomes" id="UP001206128"/>
    </source>
</evidence>
<dbReference type="RefSeq" id="WP_253767085.1">
    <property type="nucleotide sequence ID" value="NZ_JAMTCK010000002.1"/>
</dbReference>
<proteinExistence type="predicted"/>
<dbReference type="Proteomes" id="UP001206128">
    <property type="component" value="Unassembled WGS sequence"/>
</dbReference>
<sequence>MSSDQVDRSDLVTALQQAVRDNATWGLLLHQEIAARFGLNPTDLKCLELARREHELTAGRLAGLVGLSASAVTAVLDRLERAGFVQRRRDQNNRRRVFVLSTGRHEASVRHAYAPLAAALREHLERYDDQQLALLLDFTRHLGEITRDTATDYAGAGTPLSTSD</sequence>